<dbReference type="PANTHER" id="PTHR43367">
    <property type="match status" value="1"/>
</dbReference>
<dbReference type="OrthoDB" id="9779069at2"/>
<sequence>MTIRLRIAIADDEADMRDFLARMLPRCGHEVVSSAKTGLQLVEDCRRVVPDLVITDIKMPELDGIEASTLINRERPVPVILISAYHDPVLLARAANDHALGYLVKPITFADLQPAIDLAMERFNELQSRSTGDRISPDSAPTCQPKQ</sequence>
<feature type="domain" description="Response regulatory" evidence="3">
    <location>
        <begin position="6"/>
        <end position="120"/>
    </location>
</feature>
<proteinExistence type="predicted"/>
<feature type="region of interest" description="Disordered" evidence="2">
    <location>
        <begin position="127"/>
        <end position="147"/>
    </location>
</feature>
<dbReference type="InterPro" id="IPR011006">
    <property type="entry name" value="CheY-like_superfamily"/>
</dbReference>
<dbReference type="AlphaFoldDB" id="A0A517Y7J1"/>
<name>A0A517Y7J1_9BACT</name>
<keyword evidence="1" id="KW-0597">Phosphoprotein</keyword>
<dbReference type="Proteomes" id="UP000315017">
    <property type="component" value="Chromosome"/>
</dbReference>
<evidence type="ECO:0000256" key="1">
    <source>
        <dbReference type="PROSITE-ProRule" id="PRU00169"/>
    </source>
</evidence>
<dbReference type="InterPro" id="IPR001789">
    <property type="entry name" value="Sig_transdc_resp-reg_receiver"/>
</dbReference>
<keyword evidence="5" id="KW-1185">Reference proteome</keyword>
<dbReference type="SUPFAM" id="SSF52172">
    <property type="entry name" value="CheY-like"/>
    <property type="match status" value="1"/>
</dbReference>
<dbReference type="GO" id="GO:0000160">
    <property type="term" value="P:phosphorelay signal transduction system"/>
    <property type="evidence" value="ECO:0007669"/>
    <property type="project" value="InterPro"/>
</dbReference>
<reference evidence="4 5" key="1">
    <citation type="submission" date="2019-02" db="EMBL/GenBank/DDBJ databases">
        <title>Deep-cultivation of Planctomycetes and their phenomic and genomic characterization uncovers novel biology.</title>
        <authorList>
            <person name="Wiegand S."/>
            <person name="Jogler M."/>
            <person name="Boedeker C."/>
            <person name="Pinto D."/>
            <person name="Vollmers J."/>
            <person name="Rivas-Marin E."/>
            <person name="Kohn T."/>
            <person name="Peeters S.H."/>
            <person name="Heuer A."/>
            <person name="Rast P."/>
            <person name="Oberbeckmann S."/>
            <person name="Bunk B."/>
            <person name="Jeske O."/>
            <person name="Meyerdierks A."/>
            <person name="Storesund J.E."/>
            <person name="Kallscheuer N."/>
            <person name="Luecker S."/>
            <person name="Lage O.M."/>
            <person name="Pohl T."/>
            <person name="Merkel B.J."/>
            <person name="Hornburger P."/>
            <person name="Mueller R.-W."/>
            <person name="Bruemmer F."/>
            <person name="Labrenz M."/>
            <person name="Spormann A.M."/>
            <person name="Op den Camp H."/>
            <person name="Overmann J."/>
            <person name="Amann R."/>
            <person name="Jetten M.S.M."/>
            <person name="Mascher T."/>
            <person name="Medema M.H."/>
            <person name="Devos D.P."/>
            <person name="Kaster A.-K."/>
            <person name="Ovreas L."/>
            <person name="Rohde M."/>
            <person name="Galperin M.Y."/>
            <person name="Jogler C."/>
        </authorList>
    </citation>
    <scope>NUCLEOTIDE SEQUENCE [LARGE SCALE GENOMIC DNA]</scope>
    <source>
        <strain evidence="4 5">ETA_A8</strain>
    </source>
</reference>
<organism evidence="4 5">
    <name type="scientific">Anatilimnocola aggregata</name>
    <dbReference type="NCBI Taxonomy" id="2528021"/>
    <lineage>
        <taxon>Bacteria</taxon>
        <taxon>Pseudomonadati</taxon>
        <taxon>Planctomycetota</taxon>
        <taxon>Planctomycetia</taxon>
        <taxon>Pirellulales</taxon>
        <taxon>Pirellulaceae</taxon>
        <taxon>Anatilimnocola</taxon>
    </lineage>
</organism>
<dbReference type="Gene3D" id="3.40.50.2300">
    <property type="match status" value="1"/>
</dbReference>
<dbReference type="PANTHER" id="PTHR43367:SF1">
    <property type="entry name" value="TWO-COMPONENT RESPONSE REGULATOR-LIKE APRR6-RELATED"/>
    <property type="match status" value="1"/>
</dbReference>
<evidence type="ECO:0000313" key="4">
    <source>
        <dbReference type="EMBL" id="QDU26213.1"/>
    </source>
</evidence>
<evidence type="ECO:0000256" key="2">
    <source>
        <dbReference type="SAM" id="MobiDB-lite"/>
    </source>
</evidence>
<dbReference type="PROSITE" id="PS50110">
    <property type="entry name" value="RESPONSE_REGULATORY"/>
    <property type="match status" value="1"/>
</dbReference>
<evidence type="ECO:0000259" key="3">
    <source>
        <dbReference type="PROSITE" id="PS50110"/>
    </source>
</evidence>
<dbReference type="RefSeq" id="WP_145086417.1">
    <property type="nucleotide sequence ID" value="NZ_CP036274.1"/>
</dbReference>
<gene>
    <name evidence="4" type="primary">pdtaR_1</name>
    <name evidence="4" type="ORF">ETAA8_12880</name>
</gene>
<dbReference type="SMART" id="SM00448">
    <property type="entry name" value="REC"/>
    <property type="match status" value="1"/>
</dbReference>
<dbReference type="KEGG" id="aagg:ETAA8_12880"/>
<dbReference type="Pfam" id="PF00072">
    <property type="entry name" value="Response_reg"/>
    <property type="match status" value="1"/>
</dbReference>
<protein>
    <submittedName>
        <fullName evidence="4">Putative transcriptional regulatory protein pdtaR</fullName>
    </submittedName>
</protein>
<feature type="modified residue" description="4-aspartylphosphate" evidence="1">
    <location>
        <position position="56"/>
    </location>
</feature>
<accession>A0A517Y7J1</accession>
<dbReference type="EMBL" id="CP036274">
    <property type="protein sequence ID" value="QDU26213.1"/>
    <property type="molecule type" value="Genomic_DNA"/>
</dbReference>
<evidence type="ECO:0000313" key="5">
    <source>
        <dbReference type="Proteomes" id="UP000315017"/>
    </source>
</evidence>